<comment type="caution">
    <text evidence="3">The sequence shown here is derived from an EMBL/GenBank/DDBJ whole genome shotgun (WGS) entry which is preliminary data.</text>
</comment>
<organism evidence="3 4">
    <name type="scientific">Streptomyces olindensis</name>
    <dbReference type="NCBI Taxonomy" id="358823"/>
    <lineage>
        <taxon>Bacteria</taxon>
        <taxon>Bacillati</taxon>
        <taxon>Actinomycetota</taxon>
        <taxon>Actinomycetes</taxon>
        <taxon>Kitasatosporales</taxon>
        <taxon>Streptomycetaceae</taxon>
        <taxon>Streptomyces</taxon>
    </lineage>
</organism>
<keyword evidence="2" id="KW-0472">Membrane</keyword>
<keyword evidence="2" id="KW-0812">Transmembrane</keyword>
<dbReference type="EMBL" id="JBEYBN010000022">
    <property type="protein sequence ID" value="MEU2268258.1"/>
    <property type="molecule type" value="Genomic_DNA"/>
</dbReference>
<evidence type="ECO:0000313" key="4">
    <source>
        <dbReference type="Proteomes" id="UP001550603"/>
    </source>
</evidence>
<feature type="region of interest" description="Disordered" evidence="1">
    <location>
        <begin position="1"/>
        <end position="21"/>
    </location>
</feature>
<keyword evidence="2" id="KW-1133">Transmembrane helix</keyword>
<accession>A0ABV2XW67</accession>
<feature type="transmembrane region" description="Helical" evidence="2">
    <location>
        <begin position="28"/>
        <end position="48"/>
    </location>
</feature>
<gene>
    <name evidence="3" type="ORF">ABZ568_17995</name>
</gene>
<evidence type="ECO:0000256" key="1">
    <source>
        <dbReference type="SAM" id="MobiDB-lite"/>
    </source>
</evidence>
<name>A0ABV2XW67_9ACTN</name>
<reference evidence="3 4" key="1">
    <citation type="submission" date="2024-06" db="EMBL/GenBank/DDBJ databases">
        <title>The Natural Products Discovery Center: Release of the First 8490 Sequenced Strains for Exploring Actinobacteria Biosynthetic Diversity.</title>
        <authorList>
            <person name="Kalkreuter E."/>
            <person name="Kautsar S.A."/>
            <person name="Yang D."/>
            <person name="Bader C.D."/>
            <person name="Teijaro C.N."/>
            <person name="Fluegel L."/>
            <person name="Davis C.M."/>
            <person name="Simpson J.R."/>
            <person name="Lauterbach L."/>
            <person name="Steele A.D."/>
            <person name="Gui C."/>
            <person name="Meng S."/>
            <person name="Li G."/>
            <person name="Viehrig K."/>
            <person name="Ye F."/>
            <person name="Su P."/>
            <person name="Kiefer A.F."/>
            <person name="Nichols A."/>
            <person name="Cepeda A.J."/>
            <person name="Yan W."/>
            <person name="Fan B."/>
            <person name="Jiang Y."/>
            <person name="Adhikari A."/>
            <person name="Zheng C.-J."/>
            <person name="Schuster L."/>
            <person name="Cowan T.M."/>
            <person name="Smanski M.J."/>
            <person name="Chevrette M.G."/>
            <person name="De Carvalho L.P.S."/>
            <person name="Shen B."/>
        </authorList>
    </citation>
    <scope>NUCLEOTIDE SEQUENCE [LARGE SCALE GENOMIC DNA]</scope>
    <source>
        <strain evidence="3 4">NPDC019583</strain>
    </source>
</reference>
<proteinExistence type="predicted"/>
<keyword evidence="4" id="KW-1185">Reference proteome</keyword>
<evidence type="ECO:0008006" key="5">
    <source>
        <dbReference type="Google" id="ProtNLM"/>
    </source>
</evidence>
<dbReference type="Proteomes" id="UP001550603">
    <property type="component" value="Unassembled WGS sequence"/>
</dbReference>
<sequence>MSIQDRTPLPRPEAPPEPGRHLTIPLRYLPGTGFALAGAITAGITWQYVPQQSVWPLAVLGAVAMLCDAVILGCRGVRRS</sequence>
<protein>
    <recommendedName>
        <fullName evidence="5">DUF58 domain-containing protein</fullName>
    </recommendedName>
</protein>
<dbReference type="RefSeq" id="WP_031113774.1">
    <property type="nucleotide sequence ID" value="NZ_JBEYBN010000022.1"/>
</dbReference>
<evidence type="ECO:0000313" key="3">
    <source>
        <dbReference type="EMBL" id="MEU2268258.1"/>
    </source>
</evidence>
<evidence type="ECO:0000256" key="2">
    <source>
        <dbReference type="SAM" id="Phobius"/>
    </source>
</evidence>
<feature type="transmembrane region" description="Helical" evidence="2">
    <location>
        <begin position="54"/>
        <end position="74"/>
    </location>
</feature>